<protein>
    <submittedName>
        <fullName evidence="1">Uncharacterized protein</fullName>
    </submittedName>
</protein>
<accession>A0A2S9YFV2</accession>
<comment type="caution">
    <text evidence="1">The sequence shown here is derived from an EMBL/GenBank/DDBJ whole genome shotgun (WGS) entry which is preliminary data.</text>
</comment>
<dbReference type="Proteomes" id="UP000237968">
    <property type="component" value="Unassembled WGS sequence"/>
</dbReference>
<dbReference type="AlphaFoldDB" id="A0A2S9YFV2"/>
<reference evidence="1 2" key="1">
    <citation type="submission" date="2018-03" db="EMBL/GenBank/DDBJ databases">
        <title>Draft Genome Sequences of the Obligatory Marine Myxobacteria Enhygromyxa salina SWB005.</title>
        <authorList>
            <person name="Poehlein A."/>
            <person name="Moghaddam J.A."/>
            <person name="Harms H."/>
            <person name="Alanjari M."/>
            <person name="Koenig G.M."/>
            <person name="Daniel R."/>
            <person name="Schaeberle T.F."/>
        </authorList>
    </citation>
    <scope>NUCLEOTIDE SEQUENCE [LARGE SCALE GENOMIC DNA]</scope>
    <source>
        <strain evidence="1 2">SWB005</strain>
    </source>
</reference>
<organism evidence="1 2">
    <name type="scientific">Enhygromyxa salina</name>
    <dbReference type="NCBI Taxonomy" id="215803"/>
    <lineage>
        <taxon>Bacteria</taxon>
        <taxon>Pseudomonadati</taxon>
        <taxon>Myxococcota</taxon>
        <taxon>Polyangia</taxon>
        <taxon>Nannocystales</taxon>
        <taxon>Nannocystaceae</taxon>
        <taxon>Enhygromyxa</taxon>
    </lineage>
</organism>
<dbReference type="EMBL" id="PVNK01000066">
    <property type="protein sequence ID" value="PRQ03987.1"/>
    <property type="molecule type" value="Genomic_DNA"/>
</dbReference>
<evidence type="ECO:0000313" key="2">
    <source>
        <dbReference type="Proteomes" id="UP000237968"/>
    </source>
</evidence>
<sequence length="63" mass="6791">MQAAAFSGVGLYVKVHSVVARTPLLTWLEALAKSSVEAEAGAASKQLELYRRIREAFAKAAEK</sequence>
<keyword evidence="2" id="KW-1185">Reference proteome</keyword>
<name>A0A2S9YFV2_9BACT</name>
<evidence type="ECO:0000313" key="1">
    <source>
        <dbReference type="EMBL" id="PRQ03987.1"/>
    </source>
</evidence>
<proteinExistence type="predicted"/>
<gene>
    <name evidence="1" type="ORF">ENSA5_11700</name>
</gene>